<dbReference type="Gene3D" id="2.60.40.10">
    <property type="entry name" value="Immunoglobulins"/>
    <property type="match status" value="5"/>
</dbReference>
<evidence type="ECO:0000256" key="7">
    <source>
        <dbReference type="ARBA" id="ARBA00023136"/>
    </source>
</evidence>
<dbReference type="GO" id="GO:0016020">
    <property type="term" value="C:membrane"/>
    <property type="evidence" value="ECO:0007669"/>
    <property type="project" value="TreeGrafter"/>
</dbReference>
<dbReference type="Pfam" id="PF13205">
    <property type="entry name" value="Big_5"/>
    <property type="match status" value="1"/>
</dbReference>
<dbReference type="InterPro" id="IPR037524">
    <property type="entry name" value="PA14/GLEYA"/>
</dbReference>
<dbReference type="PANTHER" id="PTHR13460:SF0">
    <property type="entry name" value="MALECTIN"/>
    <property type="match status" value="1"/>
</dbReference>
<dbReference type="EMBL" id="VYRZ01000005">
    <property type="protein sequence ID" value="KAA9083798.1"/>
    <property type="molecule type" value="Genomic_DNA"/>
</dbReference>
<feature type="compositionally biased region" description="Basic and acidic residues" evidence="12">
    <location>
        <begin position="1474"/>
        <end position="1485"/>
    </location>
</feature>
<keyword evidence="8" id="KW-0325">Glycoprotein</keyword>
<evidence type="ECO:0000256" key="1">
    <source>
        <dbReference type="ARBA" id="ARBA00004115"/>
    </source>
</evidence>
<dbReference type="PROSITE" id="PS50853">
    <property type="entry name" value="FN3"/>
    <property type="match status" value="2"/>
</dbReference>
<dbReference type="SMART" id="SM00060">
    <property type="entry name" value="FN3"/>
    <property type="match status" value="3"/>
</dbReference>
<keyword evidence="10" id="KW-0326">Glycosidase</keyword>
<keyword evidence="16" id="KW-1185">Reference proteome</keyword>
<dbReference type="PANTHER" id="PTHR13460">
    <property type="match status" value="1"/>
</dbReference>
<evidence type="ECO:0000256" key="5">
    <source>
        <dbReference type="ARBA" id="ARBA00022824"/>
    </source>
</evidence>
<comment type="caution">
    <text evidence="15">The sequence shown here is derived from an EMBL/GenBank/DDBJ whole genome shotgun (WGS) entry which is preliminary data.</text>
</comment>
<keyword evidence="4" id="KW-0732">Signal</keyword>
<dbReference type="GO" id="GO:0016798">
    <property type="term" value="F:hydrolase activity, acting on glycosyl bonds"/>
    <property type="evidence" value="ECO:0007669"/>
    <property type="project" value="UniProtKB-KW"/>
</dbReference>
<evidence type="ECO:0000256" key="6">
    <source>
        <dbReference type="ARBA" id="ARBA00022989"/>
    </source>
</evidence>
<evidence type="ECO:0000256" key="9">
    <source>
        <dbReference type="ARBA" id="ARBA00023277"/>
    </source>
</evidence>
<dbReference type="SUPFAM" id="SSF49785">
    <property type="entry name" value="Galactose-binding domain-like"/>
    <property type="match status" value="5"/>
</dbReference>
<keyword evidence="11" id="KW-0624">Polysaccharide degradation</keyword>
<evidence type="ECO:0000313" key="15">
    <source>
        <dbReference type="EMBL" id="KAA9083798.1"/>
    </source>
</evidence>
<evidence type="ECO:0000313" key="16">
    <source>
        <dbReference type="Proteomes" id="UP000327039"/>
    </source>
</evidence>
<feature type="domain" description="Fibronectin type-III" evidence="13">
    <location>
        <begin position="207"/>
        <end position="304"/>
    </location>
</feature>
<proteinExistence type="inferred from homology"/>
<evidence type="ECO:0000256" key="4">
    <source>
        <dbReference type="ARBA" id="ARBA00022729"/>
    </source>
</evidence>
<dbReference type="InterPro" id="IPR011041">
    <property type="entry name" value="Quinoprot_gluc/sorb_DH_b-prop"/>
</dbReference>
<dbReference type="InterPro" id="IPR003961">
    <property type="entry name" value="FN3_dom"/>
</dbReference>
<dbReference type="SUPFAM" id="SSF56988">
    <property type="entry name" value="Anthrax protective antigen"/>
    <property type="match status" value="1"/>
</dbReference>
<comment type="similarity">
    <text evidence="2">Belongs to the malectin family.</text>
</comment>
<dbReference type="OrthoDB" id="264773at2"/>
<dbReference type="Proteomes" id="UP000327039">
    <property type="component" value="Unassembled WGS sequence"/>
</dbReference>
<dbReference type="InterPro" id="IPR021720">
    <property type="entry name" value="Malectin_dom"/>
</dbReference>
<dbReference type="Pfam" id="PF11721">
    <property type="entry name" value="Malectin"/>
    <property type="match status" value="1"/>
</dbReference>
<evidence type="ECO:0000256" key="11">
    <source>
        <dbReference type="ARBA" id="ARBA00023326"/>
    </source>
</evidence>
<dbReference type="InterPro" id="IPR039155">
    <property type="entry name" value="MLEC"/>
</dbReference>
<organism evidence="15 16">
    <name type="scientific">Microbacterium radiodurans</name>
    <dbReference type="NCBI Taxonomy" id="661398"/>
    <lineage>
        <taxon>Bacteria</taxon>
        <taxon>Bacillati</taxon>
        <taxon>Actinomycetota</taxon>
        <taxon>Actinomycetes</taxon>
        <taxon>Micrococcales</taxon>
        <taxon>Microbacteriaceae</taxon>
        <taxon>Microbacterium</taxon>
    </lineage>
</organism>
<keyword evidence="7" id="KW-0472">Membrane</keyword>
<evidence type="ECO:0000256" key="2">
    <source>
        <dbReference type="ARBA" id="ARBA00009141"/>
    </source>
</evidence>
<dbReference type="RefSeq" id="WP_150420508.1">
    <property type="nucleotide sequence ID" value="NZ_VYRZ01000005.1"/>
</dbReference>
<evidence type="ECO:0000259" key="14">
    <source>
        <dbReference type="PROSITE" id="PS51820"/>
    </source>
</evidence>
<keyword evidence="10" id="KW-0378">Hydrolase</keyword>
<accession>A0A5J5IQS1</accession>
<dbReference type="NCBIfam" id="NF012200">
    <property type="entry name" value="choice_anch_D"/>
    <property type="match status" value="2"/>
</dbReference>
<sequence>RTLAGGDSPVPGVPASDYSARFTKTIDEGAGTYTFTFFHDDGVRILIDGESVFSFWGGSDGWTQKTVSVPLAAGPHEVMVEYFQAGGGAKLILDYVRTGAPDTTPPAAPTDVVANQGENSRLLLSWDASTSSDVVGYNVYRSTTPGVAVTAANKRNVIPFTGAEYVDIVAADTTYYYVVTAVDGAGNESPASPEATGVFVSTPDTEAPVAPTALAAVNGDATVTLTWTASAASDVAGYRVYRSLETGAFLGDVVASGDALVTGTTWVDPDADNGTTYFYQVTAVDTSGNESAPSNEAYDTPRPANTVDIKVDFTETNGVPVAGYLADWGQAYGPRSSAGQGTGLTYGWNNEDGNPLSLVGNGRDRNRTGIDPKLDSILHMQYADVDNGNGTNGVKTDGLWELALPGGLYRVTVAAGDQMGASAYDSQHTINVEGSLALNRFQGTTAQEFGTYTATVGVWDGRLTLDALGGFNTKISYVEVVGLPFEQPHITTVAPENQDLAADPQAGVAANFAKVHAGGGVDNPSMIGNVRVFKVSDNTEVAGSVNSSGGNDTINFYPDGGFLPNTAYRLEIGTGVKDLFGNAFLPFSSVFTTGAGVIIGGDEFTPLQNVAFEKVEITLPGVNKYWASFAFGPDGKMYGSTIGQGLYRFTVNADGTLSNMENLGYAGVAIIGLLWDKSSTAGDMKLWITKTSANVGNEQAQFISGISMLSGPNLQTEKKVFTGLPRSQSDHLTNSMVYGPNDDILVLQGSNQAAGDLDSSWGQRGEQKLTAALLYFDPDNARVQAAITDAEGDNPQLVQTASSGYAGENAANGYNAAAPYDPFAANAPLKIYASGIRNAYDLTYHSNGHIYVATNGTAGGGNSPGVTYNAANGTFTRVAAAGIPGFSSVNGQNVTDACNARIARTAADPTVPDYVPTSVPAVSNHPTQRDHLYDVKKGWYYGHPNPTRCEFVLHEGNDPAKPPVSAGQGGTKYASGVKAEPNYGGVAYDFEFNKSPNGTIEYKSKTFGGQLQNRVVVVRFSNNNDLIFLQADAASGKILGGQTEVGITGVANSTIGGVGGFNDPLEVVEDTRNGNLYVNQYDRAGSQQKLYLLRVPANQQAAKVGVDKSELVFSAVTSNGPLVDSTAAHRTDSETITVTNQSAEAQTLNVSVGGSNAAEFQIQGTVPSSLAPGASATFTVRFTPGTTAGNRSAQLTVAGGSNTVTVGLYGLAMSGIQGGYEPTFAQVVNTLGYAINVGWTNLAGGMQPIAKGDEVLEPLFVKSGSGNVTWKPLSHYAPADSVGFGWYTGDGAAAQRTQLGTMNGTKSGGYQSLLPPTGAGSTMSFDPGATEFGLYYYSPYFNRYGFTEDRLNSPAGSAHRARIYPAKNRTGVLIPNSYIVAFEDADNGDYQDYVFLVTGLKPVTDTGSGSDAIKVDFTTATGDLASGYLRDYGQAFGPRTGAGQGSGLTFGWKNVDTEDDLDISVGGTTNVGNGRDRNTSQSDGRLDSFMHMQPESIVGTFNGTKTDAYWEMQVPNGDYAVTIGVGDPGVQSDPEVHAIDVEGKNVVSAFTPSGAAGSNTRHKTSTATVTVTDGHLTVIASGTNTKIGFIDIVPTDAPNPGGDDPSDGAQVKVRFQPAAAPLSEGWTAETGGAFSAQRGYGWIDAATGQPVDRTVATRYRTAPVAGIAYPTDERLKTYSFLDNSTQPTYTSGSWEYAVPNGTYEVGVSVGDANYVDSTHGVLVEGQPIINGFVPTGTTPFQTGKRTVTVTDGRITISNSGTNTKVNWVSITGDGLVPTDPTSVARYSFRPATAPVPAGWTADTGAAYNAAVGAGWIVGGVPTDRSSMTRLRTAPAGDPTRQGLILMQATTTTGGAIEGGTTGVWERALANGIYTVTASVGDGEFTDSVHGLSAEGTSLISGFTPTTATPFTTGTAQVTVTDGRLSLSPTGVNTKLNWVTITGTALTAPSIVVNVNGSPVQNEYEGGEATVTASSVAASGSTISSLTYSVNGGAATPYGAPISLTTAGEYVLVFVATDSAGRTTTRTVELTVLNIGGTLKLTNTQLPRQADGTPLAGLSDDVVVLHRMNSGTTNADGALLYRTYDTATVSISNTGTKDLRITSLSLGGAQAGQFELVTPPTLPLLIAPGASQPISVKFIANSGSKGVRTATVTIASSDTTAATRTLQLRGGYMTAPEGGSELSLEQIFQLFNSTTTSGTAALGLGNGSELPGAPLDGEEYRSALWKRLDTTKPVQAVQLAAFHGQGGTETFTVGNLSASMTGLDAQAIWPKTGSGALTAINGVPNSANFALGVNGKLTSRTDYMAVKTWPVKDAAGKIVPGAWFLGHDYVSSGGGPTASGGCGNGATNCDYQDNVYLVTNVLPVTPDATAPAAAGAPTGTANATGVDLAWTASSATDVIGYRVERSATAGGTYSVVSGGGLVTGLAFRDTTAAPAATTFYRVVAVDATGNVTASGSTGVDTSAIVMAPIRINAGGGALTIGGVAWQADAFFSGGKTYSNTQVTQIAGTNNDALYLSERSSTTAQGSFSYNIPVPTSGNYQVILHFAEIYHGATGGGAGGTGKRVFSVNLEGGPVEVVNLDLNSKVAPMTAYTETRTIAVTDGTLNIAFSATVDQPKVSAIEVIRVP</sequence>
<dbReference type="GO" id="GO:0030246">
    <property type="term" value="F:carbohydrate binding"/>
    <property type="evidence" value="ECO:0007669"/>
    <property type="project" value="InterPro"/>
</dbReference>
<feature type="region of interest" description="Disordered" evidence="12">
    <location>
        <begin position="1463"/>
        <end position="1485"/>
    </location>
</feature>
<dbReference type="GO" id="GO:0000272">
    <property type="term" value="P:polysaccharide catabolic process"/>
    <property type="evidence" value="ECO:0007669"/>
    <property type="project" value="UniProtKB-KW"/>
</dbReference>
<feature type="domain" description="PA14" evidence="14">
    <location>
        <begin position="1"/>
        <end position="109"/>
    </location>
</feature>
<dbReference type="Gene3D" id="2.60.120.430">
    <property type="entry name" value="Galactose-binding lectin"/>
    <property type="match status" value="5"/>
</dbReference>
<dbReference type="Pfam" id="PF07691">
    <property type="entry name" value="PA14"/>
    <property type="match status" value="1"/>
</dbReference>
<dbReference type="InterPro" id="IPR011042">
    <property type="entry name" value="6-blade_b-propeller_TolB-like"/>
</dbReference>
<keyword evidence="6" id="KW-1133">Transmembrane helix</keyword>
<name>A0A5J5IQS1_9MICO</name>
<keyword evidence="3" id="KW-0812">Transmembrane</keyword>
<evidence type="ECO:0000256" key="8">
    <source>
        <dbReference type="ARBA" id="ARBA00023180"/>
    </source>
</evidence>
<dbReference type="PROSITE" id="PS51820">
    <property type="entry name" value="PA14"/>
    <property type="match status" value="1"/>
</dbReference>
<keyword evidence="5" id="KW-0256">Endoplasmic reticulum</keyword>
<dbReference type="SUPFAM" id="SSF49265">
    <property type="entry name" value="Fibronectin type III"/>
    <property type="match status" value="1"/>
</dbReference>
<dbReference type="SUPFAM" id="SSF50952">
    <property type="entry name" value="Soluble quinoprotein glucose dehydrogenase"/>
    <property type="match status" value="1"/>
</dbReference>
<dbReference type="InterPro" id="IPR013783">
    <property type="entry name" value="Ig-like_fold"/>
</dbReference>
<reference evidence="16" key="1">
    <citation type="submission" date="2019-09" db="EMBL/GenBank/DDBJ databases">
        <title>Mumia zhuanghuii sp. nov. isolated from the intestinal contents of plateau pika (Ochotona curzoniae) in the Qinghai-Tibet plateau of China.</title>
        <authorList>
            <person name="Tian Z."/>
        </authorList>
    </citation>
    <scope>NUCLEOTIDE SEQUENCE [LARGE SCALE GENOMIC DNA]</scope>
    <source>
        <strain evidence="16">DSM 25564</strain>
    </source>
</reference>
<gene>
    <name evidence="15" type="ORF">F6B42_14745</name>
</gene>
<keyword evidence="9" id="KW-0119">Carbohydrate metabolism</keyword>
<evidence type="ECO:0000259" key="13">
    <source>
        <dbReference type="PROSITE" id="PS50853"/>
    </source>
</evidence>
<feature type="non-terminal residue" evidence="15">
    <location>
        <position position="1"/>
    </location>
</feature>
<dbReference type="CDD" id="cd00063">
    <property type="entry name" value="FN3"/>
    <property type="match status" value="2"/>
</dbReference>
<protein>
    <submittedName>
        <fullName evidence="15">Choice-of-anchor D domain-containing protein</fullName>
    </submittedName>
</protein>
<evidence type="ECO:0000256" key="10">
    <source>
        <dbReference type="ARBA" id="ARBA00023295"/>
    </source>
</evidence>
<evidence type="ECO:0000256" key="3">
    <source>
        <dbReference type="ARBA" id="ARBA00022692"/>
    </source>
</evidence>
<evidence type="ECO:0000256" key="12">
    <source>
        <dbReference type="SAM" id="MobiDB-lite"/>
    </source>
</evidence>
<feature type="domain" description="Fibronectin type-III" evidence="13">
    <location>
        <begin position="105"/>
        <end position="205"/>
    </location>
</feature>
<dbReference type="InterPro" id="IPR032812">
    <property type="entry name" value="SbsA_Ig"/>
</dbReference>
<dbReference type="InterPro" id="IPR036116">
    <property type="entry name" value="FN3_sf"/>
</dbReference>
<dbReference type="InterPro" id="IPR008979">
    <property type="entry name" value="Galactose-bd-like_sf"/>
</dbReference>
<dbReference type="InterPro" id="IPR011658">
    <property type="entry name" value="PA14_dom"/>
</dbReference>
<dbReference type="Gene3D" id="2.120.10.30">
    <property type="entry name" value="TolB, C-terminal domain"/>
    <property type="match status" value="1"/>
</dbReference>
<comment type="subcellular location">
    <subcellularLocation>
        <location evidence="1">Endoplasmic reticulum membrane</location>
        <topology evidence="1">Single-pass type I membrane protein</topology>
    </subcellularLocation>
</comment>